<evidence type="ECO:0000259" key="10">
    <source>
        <dbReference type="PROSITE" id="PS51384"/>
    </source>
</evidence>
<evidence type="ECO:0000256" key="2">
    <source>
        <dbReference type="ARBA" id="ARBA00012229"/>
    </source>
</evidence>
<dbReference type="PANTHER" id="PTHR43396">
    <property type="entry name" value="FLAVOHEMOPROTEIN"/>
    <property type="match status" value="1"/>
</dbReference>
<dbReference type="EC" id="1.14.12.17" evidence="2"/>
<evidence type="ECO:0000256" key="8">
    <source>
        <dbReference type="ARBA" id="ARBA00049433"/>
    </source>
</evidence>
<evidence type="ECO:0000256" key="6">
    <source>
        <dbReference type="ARBA" id="ARBA00023027"/>
    </source>
</evidence>
<comment type="catalytic activity">
    <reaction evidence="8">
        <text>2 nitric oxide + NADPH + 2 O2 = 2 nitrate + NADP(+) + H(+)</text>
        <dbReference type="Rhea" id="RHEA:19465"/>
        <dbReference type="ChEBI" id="CHEBI:15378"/>
        <dbReference type="ChEBI" id="CHEBI:15379"/>
        <dbReference type="ChEBI" id="CHEBI:16480"/>
        <dbReference type="ChEBI" id="CHEBI:17632"/>
        <dbReference type="ChEBI" id="CHEBI:57783"/>
        <dbReference type="ChEBI" id="CHEBI:58349"/>
        <dbReference type="EC" id="1.14.12.17"/>
    </reaction>
</comment>
<evidence type="ECO:0000313" key="11">
    <source>
        <dbReference type="EMBL" id="OSX78679.1"/>
    </source>
</evidence>
<dbReference type="GO" id="GO:0046872">
    <property type="term" value="F:metal ion binding"/>
    <property type="evidence" value="ECO:0007669"/>
    <property type="project" value="UniProtKB-KW"/>
</dbReference>
<comment type="catalytic activity">
    <reaction evidence="7">
        <text>2 nitric oxide + NADH + 2 O2 = 2 nitrate + NAD(+) + H(+)</text>
        <dbReference type="Rhea" id="RHEA:19469"/>
        <dbReference type="ChEBI" id="CHEBI:15378"/>
        <dbReference type="ChEBI" id="CHEBI:15379"/>
        <dbReference type="ChEBI" id="CHEBI:16480"/>
        <dbReference type="ChEBI" id="CHEBI:17632"/>
        <dbReference type="ChEBI" id="CHEBI:57540"/>
        <dbReference type="ChEBI" id="CHEBI:57945"/>
        <dbReference type="EC" id="1.14.12.17"/>
    </reaction>
</comment>
<dbReference type="GO" id="GO:0008941">
    <property type="term" value="F:nitric oxide dioxygenase NAD(P)H activity"/>
    <property type="evidence" value="ECO:0007669"/>
    <property type="project" value="UniProtKB-EC"/>
</dbReference>
<dbReference type="Gene3D" id="1.10.490.10">
    <property type="entry name" value="Globins"/>
    <property type="match status" value="1"/>
</dbReference>
<reference evidence="11 12" key="1">
    <citation type="submission" date="2017-03" db="EMBL/GenBank/DDBJ databases">
        <title>WGS assembly of Porphyra umbilicalis.</title>
        <authorList>
            <person name="Brawley S.H."/>
            <person name="Blouin N.A."/>
            <person name="Ficko-Blean E."/>
            <person name="Wheeler G.L."/>
            <person name="Lohr M."/>
            <person name="Goodson H.V."/>
            <person name="Jenkins J.W."/>
            <person name="Blaby-Haas C.E."/>
            <person name="Helliwell K.E."/>
            <person name="Chan C."/>
            <person name="Marriage T."/>
            <person name="Bhattacharya D."/>
            <person name="Klein A.S."/>
            <person name="Badis Y."/>
            <person name="Brodie J."/>
            <person name="Cao Y."/>
            <person name="Collen J."/>
            <person name="Dittami S.M."/>
            <person name="Gachon C.M."/>
            <person name="Green B.R."/>
            <person name="Karpowicz S."/>
            <person name="Kim J.W."/>
            <person name="Kudahl U."/>
            <person name="Lin S."/>
            <person name="Michel G."/>
            <person name="Mittag M."/>
            <person name="Olson B.J."/>
            <person name="Pangilinan J."/>
            <person name="Peng Y."/>
            <person name="Qiu H."/>
            <person name="Shu S."/>
            <person name="Singer J.T."/>
            <person name="Smith A.G."/>
            <person name="Sprecher B.N."/>
            <person name="Wagner V."/>
            <person name="Wang W."/>
            <person name="Wang Z.-Y."/>
            <person name="Yan J."/>
            <person name="Yarish C."/>
            <person name="Zoeuner-Riek S."/>
            <person name="Zhuang Y."/>
            <person name="Zou Y."/>
            <person name="Lindquist E.A."/>
            <person name="Grimwood J."/>
            <person name="Barry K."/>
            <person name="Rokhsar D.S."/>
            <person name="Schmutz J."/>
            <person name="Stiller J.W."/>
            <person name="Grossman A.R."/>
            <person name="Prochnik S.E."/>
        </authorList>
    </citation>
    <scope>NUCLEOTIDE SEQUENCE [LARGE SCALE GENOMIC DNA]</scope>
    <source>
        <strain evidence="11">4086291</strain>
    </source>
</reference>
<gene>
    <name evidence="11" type="ORF">BU14_0103s0023</name>
</gene>
<feature type="domain" description="FAD-binding FR-type" evidence="10">
    <location>
        <begin position="162"/>
        <end position="287"/>
    </location>
</feature>
<dbReference type="Gene3D" id="2.40.30.10">
    <property type="entry name" value="Translation factors"/>
    <property type="match status" value="1"/>
</dbReference>
<dbReference type="Pfam" id="PF00042">
    <property type="entry name" value="Globin"/>
    <property type="match status" value="1"/>
</dbReference>
<organism evidence="11 12">
    <name type="scientific">Porphyra umbilicalis</name>
    <name type="common">Purple laver</name>
    <name type="synonym">Red alga</name>
    <dbReference type="NCBI Taxonomy" id="2786"/>
    <lineage>
        <taxon>Eukaryota</taxon>
        <taxon>Rhodophyta</taxon>
        <taxon>Bangiophyceae</taxon>
        <taxon>Bangiales</taxon>
        <taxon>Bangiaceae</taxon>
        <taxon>Porphyra</taxon>
    </lineage>
</organism>
<evidence type="ECO:0000256" key="7">
    <source>
        <dbReference type="ARBA" id="ARBA00048649"/>
    </source>
</evidence>
<protein>
    <recommendedName>
        <fullName evidence="2">nitric oxide dioxygenase</fullName>
        <ecNumber evidence="2">1.14.12.17</ecNumber>
    </recommendedName>
</protein>
<dbReference type="PROSITE" id="PS01033">
    <property type="entry name" value="GLOBIN"/>
    <property type="match status" value="1"/>
</dbReference>
<dbReference type="InterPro" id="IPR012292">
    <property type="entry name" value="Globin/Proto"/>
</dbReference>
<evidence type="ECO:0000259" key="9">
    <source>
        <dbReference type="PROSITE" id="PS01033"/>
    </source>
</evidence>
<feature type="domain" description="Globin" evidence="9">
    <location>
        <begin position="3"/>
        <end position="148"/>
    </location>
</feature>
<sequence length="451" mass="45497">MGTLSDDTVRLVKSTAPALKVHGGAVVEGFYALLFEKHPTAAAYFNVGPTDGAGGRRGQSKAPIQRLGMAVLFYAESIDKLDTLGPVLERISAKHVSRSIPNEFYPIIGSCLLQSIGTVLGEAASPAVIGAWTEAYGFLADALMATEAKIAARLAASASGWTGYAPFVVASVTKEAVPPPGRAASLVLRPAGWADGRAPVAPAWKAGHYVGLRVPVPASAGGGDDDAAGAVTRRTLFVTSPPAAADLRVTLVAGPDVPADPVVEALMNYTPGTGVEVSAPLGSFTWDSPVLGTCLPDAPAVFVTSVPGLPEVATMVRAALTAGRAVTLVRLVTGAGADAPAVEQLLGAELAAAGDESPGDLRQLVIGTVADVPAAVGAGVAAAAEFFVAATPPTLAGAVRDELVGGGRYPWSACATPATCRLEGDWASRVGPVLCGGVWGSEFGSGVSTWG</sequence>
<dbReference type="AlphaFoldDB" id="A0A1X6PCN1"/>
<evidence type="ECO:0000256" key="3">
    <source>
        <dbReference type="ARBA" id="ARBA00022617"/>
    </source>
</evidence>
<evidence type="ECO:0000313" key="12">
    <source>
        <dbReference type="Proteomes" id="UP000218209"/>
    </source>
</evidence>
<dbReference type="OrthoDB" id="436496at2759"/>
<keyword evidence="3" id="KW-0349">Heme</keyword>
<dbReference type="GO" id="GO:0046210">
    <property type="term" value="P:nitric oxide catabolic process"/>
    <property type="evidence" value="ECO:0007669"/>
    <property type="project" value="TreeGrafter"/>
</dbReference>
<dbReference type="GO" id="GO:0071949">
    <property type="term" value="F:FAD binding"/>
    <property type="evidence" value="ECO:0007669"/>
    <property type="project" value="TreeGrafter"/>
</dbReference>
<proteinExistence type="inferred from homology"/>
<evidence type="ECO:0000256" key="5">
    <source>
        <dbReference type="ARBA" id="ARBA00023004"/>
    </source>
</evidence>
<keyword evidence="5" id="KW-0408">Iron</keyword>
<dbReference type="GO" id="GO:0020037">
    <property type="term" value="F:heme binding"/>
    <property type="evidence" value="ECO:0007669"/>
    <property type="project" value="InterPro"/>
</dbReference>
<evidence type="ECO:0000256" key="4">
    <source>
        <dbReference type="ARBA" id="ARBA00022723"/>
    </source>
</evidence>
<evidence type="ECO:0000256" key="1">
    <source>
        <dbReference type="ARBA" id="ARBA00006401"/>
    </source>
</evidence>
<keyword evidence="6" id="KW-0520">NAD</keyword>
<dbReference type="InterPro" id="IPR017927">
    <property type="entry name" value="FAD-bd_FR_type"/>
</dbReference>
<dbReference type="PROSITE" id="PS51384">
    <property type="entry name" value="FAD_FR"/>
    <property type="match status" value="1"/>
</dbReference>
<comment type="similarity">
    <text evidence="1">In the C-terminal section; belongs to the flavoprotein pyridine nucleotide cytochrome reductase family.</text>
</comment>
<dbReference type="EMBL" id="KV918807">
    <property type="protein sequence ID" value="OSX78679.1"/>
    <property type="molecule type" value="Genomic_DNA"/>
</dbReference>
<dbReference type="PANTHER" id="PTHR43396:SF3">
    <property type="entry name" value="FLAVOHEMOPROTEIN"/>
    <property type="match status" value="1"/>
</dbReference>
<dbReference type="SUPFAM" id="SSF46458">
    <property type="entry name" value="Globin-like"/>
    <property type="match status" value="1"/>
</dbReference>
<keyword evidence="12" id="KW-1185">Reference proteome</keyword>
<keyword evidence="4" id="KW-0479">Metal-binding</keyword>
<accession>A0A1X6PCN1</accession>
<dbReference type="InterPro" id="IPR000971">
    <property type="entry name" value="Globin"/>
</dbReference>
<dbReference type="GO" id="GO:0071500">
    <property type="term" value="P:cellular response to nitrosative stress"/>
    <property type="evidence" value="ECO:0007669"/>
    <property type="project" value="TreeGrafter"/>
</dbReference>
<name>A0A1X6PCN1_PORUM</name>
<dbReference type="GO" id="GO:0019825">
    <property type="term" value="F:oxygen binding"/>
    <property type="evidence" value="ECO:0007669"/>
    <property type="project" value="InterPro"/>
</dbReference>
<dbReference type="Proteomes" id="UP000218209">
    <property type="component" value="Unassembled WGS sequence"/>
</dbReference>
<dbReference type="InterPro" id="IPR009050">
    <property type="entry name" value="Globin-like_sf"/>
</dbReference>